<evidence type="ECO:0000256" key="5">
    <source>
        <dbReference type="ARBA" id="ARBA00023211"/>
    </source>
</evidence>
<comment type="cofactor">
    <cofactor evidence="6">
        <name>Mg(2+)</name>
        <dbReference type="ChEBI" id="CHEBI:18420"/>
    </cofactor>
    <cofactor evidence="6">
        <name>Mn(2+)</name>
        <dbReference type="ChEBI" id="CHEBI:29035"/>
    </cofactor>
</comment>
<evidence type="ECO:0000313" key="10">
    <source>
        <dbReference type="Proteomes" id="UP001500618"/>
    </source>
</evidence>
<dbReference type="Proteomes" id="UP001500618">
    <property type="component" value="Unassembled WGS sequence"/>
</dbReference>
<dbReference type="Gene3D" id="3.40.50.1220">
    <property type="entry name" value="TPP-binding domain"/>
    <property type="match status" value="1"/>
</dbReference>
<keyword evidence="1 6" id="KW-0808">Transferase</keyword>
<evidence type="ECO:0000256" key="2">
    <source>
        <dbReference type="ARBA" id="ARBA00022723"/>
    </source>
</evidence>
<keyword evidence="6" id="KW-0474">Menaquinone biosynthesis</keyword>
<proteinExistence type="inferred from homology"/>
<evidence type="ECO:0000256" key="1">
    <source>
        <dbReference type="ARBA" id="ARBA00022679"/>
    </source>
</evidence>
<feature type="domain" description="Thiamine pyrophosphate enzyme N-terminal TPP-binding" evidence="8">
    <location>
        <begin position="9"/>
        <end position="126"/>
    </location>
</feature>
<dbReference type="InterPro" id="IPR004433">
    <property type="entry name" value="MenaQ_synth_MenD"/>
</dbReference>
<evidence type="ECO:0000259" key="7">
    <source>
        <dbReference type="Pfam" id="PF02775"/>
    </source>
</evidence>
<dbReference type="InterPro" id="IPR029061">
    <property type="entry name" value="THDP-binding"/>
</dbReference>
<dbReference type="CDD" id="cd02009">
    <property type="entry name" value="TPP_SHCHC_synthase"/>
    <property type="match status" value="1"/>
</dbReference>
<comment type="catalytic activity">
    <reaction evidence="6">
        <text>isochorismate + 2-oxoglutarate + H(+) = 5-enolpyruvoyl-6-hydroxy-2-succinyl-cyclohex-3-ene-1-carboxylate + CO2</text>
        <dbReference type="Rhea" id="RHEA:25593"/>
        <dbReference type="ChEBI" id="CHEBI:15378"/>
        <dbReference type="ChEBI" id="CHEBI:16526"/>
        <dbReference type="ChEBI" id="CHEBI:16810"/>
        <dbReference type="ChEBI" id="CHEBI:29780"/>
        <dbReference type="ChEBI" id="CHEBI:58818"/>
        <dbReference type="EC" id="2.2.1.9"/>
    </reaction>
</comment>
<comment type="pathway">
    <text evidence="6">Quinol/quinone metabolism; menaquinone biosynthesis.</text>
</comment>
<keyword evidence="10" id="KW-1185">Reference proteome</keyword>
<dbReference type="RefSeq" id="WP_344306083.1">
    <property type="nucleotide sequence ID" value="NZ_BAAANY010000001.1"/>
</dbReference>
<gene>
    <name evidence="6 9" type="primary">menD</name>
    <name evidence="9" type="ORF">GCM10009765_00920</name>
</gene>
<dbReference type="InterPro" id="IPR012001">
    <property type="entry name" value="Thiamin_PyroP_enz_TPP-bd_dom"/>
</dbReference>
<dbReference type="NCBIfam" id="TIGR00173">
    <property type="entry name" value="menD"/>
    <property type="match status" value="1"/>
</dbReference>
<dbReference type="PANTHER" id="PTHR42916">
    <property type="entry name" value="2-SUCCINYL-5-ENOLPYRUVYL-6-HYDROXY-3-CYCLOHEXENE-1-CARBOXYLATE SYNTHASE"/>
    <property type="match status" value="1"/>
</dbReference>
<keyword evidence="4 6" id="KW-0786">Thiamine pyrophosphate</keyword>
<evidence type="ECO:0000313" key="9">
    <source>
        <dbReference type="EMBL" id="GAA1655573.1"/>
    </source>
</evidence>
<dbReference type="Gene3D" id="3.40.50.970">
    <property type="match status" value="2"/>
</dbReference>
<protein>
    <recommendedName>
        <fullName evidence="6">2-succinyl-5-enolpyruvyl-6-hydroxy-3-cyclohexene-1-carboxylate synthase</fullName>
        <shortName evidence="6">SEPHCHC synthase</shortName>
        <ecNumber evidence="6">2.2.1.9</ecNumber>
    </recommendedName>
    <alternativeName>
        <fullName evidence="6">Menaquinone biosynthesis protein MenD</fullName>
    </alternativeName>
</protein>
<evidence type="ECO:0000256" key="4">
    <source>
        <dbReference type="ARBA" id="ARBA00023052"/>
    </source>
</evidence>
<keyword evidence="5 6" id="KW-0464">Manganese</keyword>
<sequence length="567" mass="59349">MSLNPSTAMATVLVDELVIAGVTDAVLSPGSRNAPLSFAFARAAAAGRLRLHVRIDERSAGFLALGLAKRSGRPVPVSCTSGTAAANLHPAVLEANHAGVPLMVLTADRPPELRDTGASQTIDQIHLYGTSVRYFHEFGVADRRDSQNGYWREQVCRAIHMATAATTTPGPVHLNIPFRDPLVPAQDPADDWPDSLVGRADGLPWARPPRLRHAEVGDPVVLPGRTLVVAGEAPDRYGQAAARFAAGYGLPLVSEPTGGAWGGSLAAGPWLLGEAGFLDRVAPDHVLVVGRPTLGRALSQLVRRSGVAVTAVEPDPRWPDPFHTASRIVLDLHDVQVVDPDPEWLPAWTLADKAAADAVADGLRGSWPSGGLVASALVSAMPAGSLLCCGSSNPVRDVDYFAPRRTDIDILSNRGVAGIDGNVSTAVGAALASDRPTFAMVGDLTFLHDSNGLVIGPDEPRPDLTIVVFNDNGGAIFSLLEQGEPAYADVFERVFGTPHGADLGALCAATRTPHLSVGSAAELTAAVRTPSRGLRVLEVAADRRGLRDLHKGIRAAVASALSGHPTD</sequence>
<dbReference type="CDD" id="cd07037">
    <property type="entry name" value="TPP_PYR_MenD"/>
    <property type="match status" value="1"/>
</dbReference>
<dbReference type="Pfam" id="PF02776">
    <property type="entry name" value="TPP_enzyme_N"/>
    <property type="match status" value="1"/>
</dbReference>
<dbReference type="InterPro" id="IPR011766">
    <property type="entry name" value="TPP_enzyme_TPP-bd"/>
</dbReference>
<dbReference type="SUPFAM" id="SSF52518">
    <property type="entry name" value="Thiamin diphosphate-binding fold (THDP-binding)"/>
    <property type="match status" value="2"/>
</dbReference>
<dbReference type="PIRSF" id="PIRSF004983">
    <property type="entry name" value="MenD"/>
    <property type="match status" value="1"/>
</dbReference>
<keyword evidence="3 6" id="KW-0460">Magnesium</keyword>
<name>A0ABN2FPX4_9ACTN</name>
<comment type="subunit">
    <text evidence="6">Homodimer.</text>
</comment>
<reference evidence="9 10" key="1">
    <citation type="journal article" date="2019" name="Int. J. Syst. Evol. Microbiol.">
        <title>The Global Catalogue of Microorganisms (GCM) 10K type strain sequencing project: providing services to taxonomists for standard genome sequencing and annotation.</title>
        <authorList>
            <consortium name="The Broad Institute Genomics Platform"/>
            <consortium name="The Broad Institute Genome Sequencing Center for Infectious Disease"/>
            <person name="Wu L."/>
            <person name="Ma J."/>
        </authorList>
    </citation>
    <scope>NUCLEOTIDE SEQUENCE [LARGE SCALE GENOMIC DNA]</scope>
    <source>
        <strain evidence="9 10">JCM 14718</strain>
    </source>
</reference>
<dbReference type="HAMAP" id="MF_01659">
    <property type="entry name" value="MenD"/>
    <property type="match status" value="1"/>
</dbReference>
<comment type="similarity">
    <text evidence="6">Belongs to the TPP enzyme family. MenD subfamily.</text>
</comment>
<dbReference type="EMBL" id="BAAANY010000001">
    <property type="protein sequence ID" value="GAA1655573.1"/>
    <property type="molecule type" value="Genomic_DNA"/>
</dbReference>
<comment type="caution">
    <text evidence="9">The sequence shown here is derived from an EMBL/GenBank/DDBJ whole genome shotgun (WGS) entry which is preliminary data.</text>
</comment>
<comment type="function">
    <text evidence="6">Catalyzes the thiamine diphosphate-dependent decarboxylation of 2-oxoglutarate and the subsequent addition of the resulting succinic semialdehyde-thiamine pyrophosphate anion to isochorismate to yield 2-succinyl-5-enolpyruvyl-6-hydroxy-3-cyclohexene-1-carboxylate (SEPHCHC).</text>
</comment>
<comment type="pathway">
    <text evidence="6">Quinol/quinone metabolism; 1,4-dihydroxy-2-naphthoate biosynthesis; 1,4-dihydroxy-2-naphthoate from chorismate: step 2/7.</text>
</comment>
<comment type="cofactor">
    <cofactor evidence="6">
        <name>thiamine diphosphate</name>
        <dbReference type="ChEBI" id="CHEBI:58937"/>
    </cofactor>
    <text evidence="6">Binds 1 thiamine pyrophosphate per subunit.</text>
</comment>
<evidence type="ECO:0000256" key="3">
    <source>
        <dbReference type="ARBA" id="ARBA00022842"/>
    </source>
</evidence>
<dbReference type="PANTHER" id="PTHR42916:SF1">
    <property type="entry name" value="PROTEIN PHYLLO, CHLOROPLASTIC"/>
    <property type="match status" value="1"/>
</dbReference>
<dbReference type="EC" id="2.2.1.9" evidence="6"/>
<feature type="domain" description="Thiamine pyrophosphate enzyme TPP-binding" evidence="7">
    <location>
        <begin position="414"/>
        <end position="528"/>
    </location>
</feature>
<evidence type="ECO:0000256" key="6">
    <source>
        <dbReference type="HAMAP-Rule" id="MF_01659"/>
    </source>
</evidence>
<evidence type="ECO:0000259" key="8">
    <source>
        <dbReference type="Pfam" id="PF02776"/>
    </source>
</evidence>
<accession>A0ABN2FPX4</accession>
<keyword evidence="2 6" id="KW-0479">Metal-binding</keyword>
<organism evidence="9 10">
    <name type="scientific">Fodinicola feengrottensis</name>
    <dbReference type="NCBI Taxonomy" id="435914"/>
    <lineage>
        <taxon>Bacteria</taxon>
        <taxon>Bacillati</taxon>
        <taxon>Actinomycetota</taxon>
        <taxon>Actinomycetes</taxon>
        <taxon>Mycobacteriales</taxon>
        <taxon>Fodinicola</taxon>
    </lineage>
</organism>
<dbReference type="Pfam" id="PF02775">
    <property type="entry name" value="TPP_enzyme_C"/>
    <property type="match status" value="1"/>
</dbReference>